<dbReference type="InterPro" id="IPR036421">
    <property type="entry name" value="Fe_dep_repressor_sf"/>
</dbReference>
<evidence type="ECO:0000256" key="2">
    <source>
        <dbReference type="ARBA" id="ARBA00007871"/>
    </source>
</evidence>
<dbReference type="InterPro" id="IPR036390">
    <property type="entry name" value="WH_DNA-bd_sf"/>
</dbReference>
<comment type="subcellular location">
    <subcellularLocation>
        <location evidence="1">Cytoplasm</location>
    </subcellularLocation>
</comment>
<keyword evidence="7" id="KW-0805">Transcription regulation</keyword>
<keyword evidence="8" id="KW-0238">DNA-binding</keyword>
<dbReference type="PANTHER" id="PTHR33238">
    <property type="entry name" value="IRON (METAL) DEPENDENT REPRESSOR, DTXR FAMILY"/>
    <property type="match status" value="1"/>
</dbReference>
<evidence type="ECO:0000256" key="12">
    <source>
        <dbReference type="ARBA" id="ARBA00025185"/>
    </source>
</evidence>
<dbReference type="Gene3D" id="1.10.10.10">
    <property type="entry name" value="Winged helix-like DNA-binding domain superfamily/Winged helix DNA-binding domain"/>
    <property type="match status" value="1"/>
</dbReference>
<dbReference type="PANTHER" id="PTHR33238:SF11">
    <property type="entry name" value="TRANSCRIPTIONAL REGULATOR MNTR"/>
    <property type="match status" value="1"/>
</dbReference>
<keyword evidence="6" id="KW-0678">Repressor</keyword>
<dbReference type="Pfam" id="PF02742">
    <property type="entry name" value="Fe_dep_repr_C"/>
    <property type="match status" value="1"/>
</dbReference>
<evidence type="ECO:0000256" key="4">
    <source>
        <dbReference type="ARBA" id="ARBA00022386"/>
    </source>
</evidence>
<dbReference type="SUPFAM" id="SSF46785">
    <property type="entry name" value="Winged helix' DNA-binding domain"/>
    <property type="match status" value="1"/>
</dbReference>
<dbReference type="CDD" id="cd00090">
    <property type="entry name" value="HTH_ARSR"/>
    <property type="match status" value="1"/>
</dbReference>
<dbReference type="EMBL" id="FR904231">
    <property type="protein sequence ID" value="CDG47473.1"/>
    <property type="molecule type" value="Genomic_DNA"/>
</dbReference>
<comment type="subunit">
    <text evidence="3">Homodimer.</text>
</comment>
<reference evidence="15" key="1">
    <citation type="submission" date="2013-06" db="EMBL/GenBank/DDBJ databases">
        <authorList>
            <person name="Mazano-Marin A."/>
        </authorList>
    </citation>
    <scope>NUCLEOTIDE SEQUENCE</scope>
    <source>
        <strain evidence="15">SCt-VLC</strain>
    </source>
</reference>
<dbReference type="GO" id="GO:0046983">
    <property type="term" value="F:protein dimerization activity"/>
    <property type="evidence" value="ECO:0007669"/>
    <property type="project" value="InterPro"/>
</dbReference>
<evidence type="ECO:0000256" key="11">
    <source>
        <dbReference type="ARBA" id="ARBA00023211"/>
    </source>
</evidence>
<feature type="domain" description="HTH dtxR-type" evidence="14">
    <location>
        <begin position="47"/>
        <end position="103"/>
    </location>
</feature>
<proteinExistence type="inferred from homology"/>
<dbReference type="NCBIfam" id="NF008273">
    <property type="entry name" value="PRK11050.1"/>
    <property type="match status" value="1"/>
</dbReference>
<dbReference type="GO" id="GO:0003677">
    <property type="term" value="F:DNA binding"/>
    <property type="evidence" value="ECO:0007669"/>
    <property type="project" value="UniProtKB-KW"/>
</dbReference>
<evidence type="ECO:0000259" key="14">
    <source>
        <dbReference type="PROSITE" id="PS50944"/>
    </source>
</evidence>
<dbReference type="Pfam" id="PF01325">
    <property type="entry name" value="Fe_dep_repress"/>
    <property type="match status" value="1"/>
</dbReference>
<dbReference type="GO" id="GO:0005737">
    <property type="term" value="C:cytoplasm"/>
    <property type="evidence" value="ECO:0007669"/>
    <property type="project" value="UniProtKB-SubCell"/>
</dbReference>
<evidence type="ECO:0000313" key="15">
    <source>
        <dbReference type="EMBL" id="CDG47473.1"/>
    </source>
</evidence>
<dbReference type="InterPro" id="IPR022687">
    <property type="entry name" value="HTH_DTXR"/>
</dbReference>
<keyword evidence="11" id="KW-0464">Manganese</keyword>
<evidence type="ECO:0000256" key="9">
    <source>
        <dbReference type="ARBA" id="ARBA00023159"/>
    </source>
</evidence>
<evidence type="ECO:0000256" key="5">
    <source>
        <dbReference type="ARBA" id="ARBA00022490"/>
    </source>
</evidence>
<name>A0A068RAJ6_9GAMM</name>
<organism evidence="15">
    <name type="scientific">Serratia symbiotica SCt-VLC</name>
    <dbReference type="NCBI Taxonomy" id="1347341"/>
    <lineage>
        <taxon>Bacteria</taxon>
        <taxon>Pseudomonadati</taxon>
        <taxon>Pseudomonadota</taxon>
        <taxon>Gammaproteobacteria</taxon>
        <taxon>Enterobacterales</taxon>
        <taxon>Yersiniaceae</taxon>
        <taxon>Serratia</taxon>
        <taxon>Serratia symbiotica</taxon>
    </lineage>
</organism>
<evidence type="ECO:0000256" key="13">
    <source>
        <dbReference type="ARBA" id="ARBA00032593"/>
    </source>
</evidence>
<dbReference type="SMART" id="SM00529">
    <property type="entry name" value="HTH_DTXR"/>
    <property type="match status" value="1"/>
</dbReference>
<dbReference type="GO" id="GO:0003700">
    <property type="term" value="F:DNA-binding transcription factor activity"/>
    <property type="evidence" value="ECO:0007669"/>
    <property type="project" value="InterPro"/>
</dbReference>
<dbReference type="PROSITE" id="PS50944">
    <property type="entry name" value="HTH_DTXR"/>
    <property type="match status" value="1"/>
</dbReference>
<evidence type="ECO:0000256" key="3">
    <source>
        <dbReference type="ARBA" id="ARBA00011738"/>
    </source>
</evidence>
<dbReference type="AlphaFoldDB" id="A0A068RAJ6"/>
<evidence type="ECO:0000256" key="7">
    <source>
        <dbReference type="ARBA" id="ARBA00023015"/>
    </source>
</evidence>
<keyword evidence="9" id="KW-0010">Activator</keyword>
<evidence type="ECO:0000256" key="8">
    <source>
        <dbReference type="ARBA" id="ARBA00023125"/>
    </source>
</evidence>
<dbReference type="InterPro" id="IPR011991">
    <property type="entry name" value="ArsR-like_HTH"/>
</dbReference>
<evidence type="ECO:0000256" key="10">
    <source>
        <dbReference type="ARBA" id="ARBA00023163"/>
    </source>
</evidence>
<evidence type="ECO:0000256" key="1">
    <source>
        <dbReference type="ARBA" id="ARBA00004496"/>
    </source>
</evidence>
<accession>A0A068RAJ6</accession>
<dbReference type="InterPro" id="IPR050536">
    <property type="entry name" value="DtxR_MntR_Metal-Reg"/>
</dbReference>
<keyword evidence="5" id="KW-0963">Cytoplasm</keyword>
<comment type="similarity">
    <text evidence="2">Belongs to the DtxR/MntR family.</text>
</comment>
<comment type="function">
    <text evidence="12">In the presence of manganese, represses expression of mntH and mntS. Up-regulates expression of mntP.</text>
</comment>
<gene>
    <name evidence="15" type="primary">mntR</name>
    <name evidence="15" type="ORF">SCTVLC_0719</name>
</gene>
<keyword evidence="10" id="KW-0804">Transcription</keyword>
<reference evidence="15" key="2">
    <citation type="journal article" date="2014" name="Genome Biol. Evol.">
        <title>Settling down: the genome of Serratia symbiotica from the aphid Cinara tujafilina zooms in on the process of accommodation to a cooperative intracellular life.</title>
        <authorList>
            <person name="Manzano-Marin A."/>
            <person name="Latorre A."/>
        </authorList>
    </citation>
    <scope>NUCLEOTIDE SEQUENCE</scope>
    <source>
        <strain evidence="15">SCt-VLC</strain>
    </source>
</reference>
<dbReference type="InterPro" id="IPR036388">
    <property type="entry name" value="WH-like_DNA-bd_sf"/>
</dbReference>
<dbReference type="InterPro" id="IPR022689">
    <property type="entry name" value="Iron_dep_repressor"/>
</dbReference>
<protein>
    <recommendedName>
        <fullName evidence="4">Transcriptional regulator MntR</fullName>
    </recommendedName>
    <alternativeName>
        <fullName evidence="13">Manganese transport regulator</fullName>
    </alternativeName>
</protein>
<evidence type="ECO:0000256" key="6">
    <source>
        <dbReference type="ARBA" id="ARBA00022491"/>
    </source>
</evidence>
<dbReference type="GO" id="GO:0046914">
    <property type="term" value="F:transition metal ion binding"/>
    <property type="evidence" value="ECO:0007669"/>
    <property type="project" value="InterPro"/>
</dbReference>
<sequence>MFKGRLTMVNRTLDSPARPALAGMPDEAEHALRFIRARKAQSHALFEDYVELIVDLLQTTREARTTDIARRFGVSHPTAIKNIARLKSAGLVESRPYRGVFLTEESERLALKVRRRHRIVVDLLVCLGVPTNTAELDSEGIKHHISDATLAVFEQFLRKNTAK</sequence>
<dbReference type="Gene3D" id="1.10.60.10">
    <property type="entry name" value="Iron dependent repressor, metal binding and dimerisation domain"/>
    <property type="match status" value="1"/>
</dbReference>
<dbReference type="InterPro" id="IPR001367">
    <property type="entry name" value="Fe_dep_repressor"/>
</dbReference>
<dbReference type="SUPFAM" id="SSF47979">
    <property type="entry name" value="Iron-dependent repressor protein, dimerization domain"/>
    <property type="match status" value="1"/>
</dbReference>